<dbReference type="PANTHER" id="PTHR31644:SF1">
    <property type="entry name" value="ZN(II)2CYS6 TRANSCRIPTION FACTOR (EUROFUNG)"/>
    <property type="match status" value="1"/>
</dbReference>
<keyword evidence="5" id="KW-1185">Reference proteome</keyword>
<evidence type="ECO:0000256" key="2">
    <source>
        <dbReference type="SAM" id="MobiDB-lite"/>
    </source>
</evidence>
<dbReference type="InterPro" id="IPR052780">
    <property type="entry name" value="AAA_Catabolism_Regulators"/>
</dbReference>
<feature type="region of interest" description="Disordered" evidence="2">
    <location>
        <begin position="602"/>
        <end position="631"/>
    </location>
</feature>
<evidence type="ECO:0000256" key="1">
    <source>
        <dbReference type="ARBA" id="ARBA00023242"/>
    </source>
</evidence>
<organism evidence="4 5">
    <name type="scientific">Oidiodendron maius (strain Zn)</name>
    <dbReference type="NCBI Taxonomy" id="913774"/>
    <lineage>
        <taxon>Eukaryota</taxon>
        <taxon>Fungi</taxon>
        <taxon>Dikarya</taxon>
        <taxon>Ascomycota</taxon>
        <taxon>Pezizomycotina</taxon>
        <taxon>Leotiomycetes</taxon>
        <taxon>Leotiomycetes incertae sedis</taxon>
        <taxon>Myxotrichaceae</taxon>
        <taxon>Oidiodendron</taxon>
    </lineage>
</organism>
<dbReference type="InParanoid" id="A0A0C3GVH3"/>
<dbReference type="Proteomes" id="UP000054321">
    <property type="component" value="Unassembled WGS sequence"/>
</dbReference>
<dbReference type="AlphaFoldDB" id="A0A0C3GVH3"/>
<dbReference type="PANTHER" id="PTHR31644">
    <property type="entry name" value="TRANSCRIPTIONAL ACTIVATOR ARO80-RELATED"/>
    <property type="match status" value="1"/>
</dbReference>
<evidence type="ECO:0000313" key="4">
    <source>
        <dbReference type="EMBL" id="KIM94301.1"/>
    </source>
</evidence>
<evidence type="ECO:0000313" key="5">
    <source>
        <dbReference type="Proteomes" id="UP000054321"/>
    </source>
</evidence>
<dbReference type="OrthoDB" id="5818554at2759"/>
<keyword evidence="1" id="KW-0539">Nucleus</keyword>
<feature type="region of interest" description="Disordered" evidence="2">
    <location>
        <begin position="134"/>
        <end position="163"/>
    </location>
</feature>
<feature type="domain" description="Xylanolytic transcriptional activator regulatory" evidence="3">
    <location>
        <begin position="197"/>
        <end position="352"/>
    </location>
</feature>
<reference evidence="4 5" key="1">
    <citation type="submission" date="2014-04" db="EMBL/GenBank/DDBJ databases">
        <authorList>
            <consortium name="DOE Joint Genome Institute"/>
            <person name="Kuo A."/>
            <person name="Martino E."/>
            <person name="Perotto S."/>
            <person name="Kohler A."/>
            <person name="Nagy L.G."/>
            <person name="Floudas D."/>
            <person name="Copeland A."/>
            <person name="Barry K.W."/>
            <person name="Cichocki N."/>
            <person name="Veneault-Fourrey C."/>
            <person name="LaButti K."/>
            <person name="Lindquist E.A."/>
            <person name="Lipzen A."/>
            <person name="Lundell T."/>
            <person name="Morin E."/>
            <person name="Murat C."/>
            <person name="Sun H."/>
            <person name="Tunlid A."/>
            <person name="Henrissat B."/>
            <person name="Grigoriev I.V."/>
            <person name="Hibbett D.S."/>
            <person name="Martin F."/>
            <person name="Nordberg H.P."/>
            <person name="Cantor M.N."/>
            <person name="Hua S.X."/>
        </authorList>
    </citation>
    <scope>NUCLEOTIDE SEQUENCE [LARGE SCALE GENOMIC DNA]</scope>
    <source>
        <strain evidence="4 5">Zn</strain>
    </source>
</reference>
<dbReference type="CDD" id="cd12148">
    <property type="entry name" value="fungal_TF_MHR"/>
    <property type="match status" value="1"/>
</dbReference>
<feature type="compositionally biased region" description="Basic and acidic residues" evidence="2">
    <location>
        <begin position="135"/>
        <end position="147"/>
    </location>
</feature>
<name>A0A0C3GVH3_OIDMZ</name>
<dbReference type="InterPro" id="IPR007219">
    <property type="entry name" value="XnlR_reg_dom"/>
</dbReference>
<feature type="compositionally biased region" description="Polar residues" evidence="2">
    <location>
        <begin position="86"/>
        <end position="97"/>
    </location>
</feature>
<gene>
    <name evidence="4" type="ORF">OIDMADRAFT_106749</name>
</gene>
<evidence type="ECO:0000259" key="3">
    <source>
        <dbReference type="Pfam" id="PF04082"/>
    </source>
</evidence>
<feature type="compositionally biased region" description="Polar residues" evidence="2">
    <location>
        <begin position="607"/>
        <end position="631"/>
    </location>
</feature>
<feature type="region of interest" description="Disordered" evidence="2">
    <location>
        <begin position="1"/>
        <end position="107"/>
    </location>
</feature>
<dbReference type="Pfam" id="PF04082">
    <property type="entry name" value="Fungal_trans"/>
    <property type="match status" value="1"/>
</dbReference>
<protein>
    <recommendedName>
        <fullName evidence="3">Xylanolytic transcriptional activator regulatory domain-containing protein</fullName>
    </recommendedName>
</protein>
<accession>A0A0C3GVH3</accession>
<dbReference type="EMBL" id="KN832890">
    <property type="protein sequence ID" value="KIM94301.1"/>
    <property type="molecule type" value="Genomic_DNA"/>
</dbReference>
<proteinExistence type="predicted"/>
<dbReference type="HOGENOM" id="CLU_012590_1_0_1"/>
<dbReference type="GO" id="GO:0006351">
    <property type="term" value="P:DNA-templated transcription"/>
    <property type="evidence" value="ECO:0007669"/>
    <property type="project" value="InterPro"/>
</dbReference>
<sequence>MTISSGSFGVQPARATPGAVSYYTPPETGPLTPHEAPSPHVAANPQSPSSYQDPQGGPYQFDVLDPASPLKILEVADRAEDGDSAGTEQTQGNNKAEQLSLPAKPGEQTAVHDNIASADLQHPWDALKILAQVADRAEDDGSPRSEQTRGNSNQPEQFGPAPWREGLNLSKVDEYIHYKPVQDGVMSPLLVYHLFSSYEKFFHPFFPIIPRENFDHARLPWLSRAEPYLFSAILTVASKDNERVHQICYDHMLQLVSMILVGSDANVEAVEALLILSQWVSHDPQASVGRGAEDKLAWMYIGNALRLGSLLEIDQTSFKNESQEDTVIFNRKRLVWSACYMCDSQVSARLGKGFWARGPGPLSGIKSKDYPTLQPQSPHEDNWALIFQANLELTQIFSNVYDILYSSNGHNWKEMLEGRYEKYLDDFRASTRNWNDDWGALICSTPLKSSLLLTYDYLRLYINSFAYQATISRALTYQRDSQHNPNRPIPLINGSTPDARFIYEALDAAKSLLSTCNNFVDPETLRYMPSSYYLYIIYSAVFLYKAISTTTMTDEERIGTRRMIDKTIILLQKASFSANHMGSRYARLLQLLWRRAPKRSDLRETQHQQSIVSRVSTPQDHSQSGPQSNFDTTNFSGMGDMNNVGFTSSGTFSWLDLGAAWNFATLNNSVSESSAELENDMVDIDMSPFEQSFLVDYSLLDGDNPNLFF</sequence>
<dbReference type="GO" id="GO:0008270">
    <property type="term" value="F:zinc ion binding"/>
    <property type="evidence" value="ECO:0007669"/>
    <property type="project" value="InterPro"/>
</dbReference>
<feature type="compositionally biased region" description="Polar residues" evidence="2">
    <location>
        <begin position="44"/>
        <end position="53"/>
    </location>
</feature>
<dbReference type="GO" id="GO:0000981">
    <property type="term" value="F:DNA-binding transcription factor activity, RNA polymerase II-specific"/>
    <property type="evidence" value="ECO:0007669"/>
    <property type="project" value="TreeGrafter"/>
</dbReference>
<reference evidence="5" key="2">
    <citation type="submission" date="2015-01" db="EMBL/GenBank/DDBJ databases">
        <title>Evolutionary Origins and Diversification of the Mycorrhizal Mutualists.</title>
        <authorList>
            <consortium name="DOE Joint Genome Institute"/>
            <consortium name="Mycorrhizal Genomics Consortium"/>
            <person name="Kohler A."/>
            <person name="Kuo A."/>
            <person name="Nagy L.G."/>
            <person name="Floudas D."/>
            <person name="Copeland A."/>
            <person name="Barry K.W."/>
            <person name="Cichocki N."/>
            <person name="Veneault-Fourrey C."/>
            <person name="LaButti K."/>
            <person name="Lindquist E.A."/>
            <person name="Lipzen A."/>
            <person name="Lundell T."/>
            <person name="Morin E."/>
            <person name="Murat C."/>
            <person name="Riley R."/>
            <person name="Ohm R."/>
            <person name="Sun H."/>
            <person name="Tunlid A."/>
            <person name="Henrissat B."/>
            <person name="Grigoriev I.V."/>
            <person name="Hibbett D.S."/>
            <person name="Martin F."/>
        </authorList>
    </citation>
    <scope>NUCLEOTIDE SEQUENCE [LARGE SCALE GENOMIC DNA]</scope>
    <source>
        <strain evidence="5">Zn</strain>
    </source>
</reference>
<dbReference type="GO" id="GO:0005634">
    <property type="term" value="C:nucleus"/>
    <property type="evidence" value="ECO:0007669"/>
    <property type="project" value="TreeGrafter"/>
</dbReference>
<dbReference type="GO" id="GO:0003677">
    <property type="term" value="F:DNA binding"/>
    <property type="evidence" value="ECO:0007669"/>
    <property type="project" value="InterPro"/>
</dbReference>